<keyword evidence="3" id="KW-0813">Transport</keyword>
<feature type="transmembrane region" description="Helical" evidence="9">
    <location>
        <begin position="136"/>
        <end position="158"/>
    </location>
</feature>
<evidence type="ECO:0000313" key="11">
    <source>
        <dbReference type="Proteomes" id="UP000076874"/>
    </source>
</evidence>
<organism evidence="10 11">
    <name type="scientific">Niveomyces insectorum RCEF 264</name>
    <dbReference type="NCBI Taxonomy" id="1081102"/>
    <lineage>
        <taxon>Eukaryota</taxon>
        <taxon>Fungi</taxon>
        <taxon>Dikarya</taxon>
        <taxon>Ascomycota</taxon>
        <taxon>Pezizomycotina</taxon>
        <taxon>Sordariomycetes</taxon>
        <taxon>Hypocreomycetidae</taxon>
        <taxon>Hypocreales</taxon>
        <taxon>Cordycipitaceae</taxon>
        <taxon>Niveomyces</taxon>
    </lineage>
</organism>
<dbReference type="Proteomes" id="UP000076874">
    <property type="component" value="Unassembled WGS sequence"/>
</dbReference>
<dbReference type="GO" id="GO:0005886">
    <property type="term" value="C:plasma membrane"/>
    <property type="evidence" value="ECO:0007669"/>
    <property type="project" value="TreeGrafter"/>
</dbReference>
<feature type="transmembrane region" description="Helical" evidence="9">
    <location>
        <begin position="20"/>
        <end position="41"/>
    </location>
</feature>
<evidence type="ECO:0000256" key="8">
    <source>
        <dbReference type="SAM" id="MobiDB-lite"/>
    </source>
</evidence>
<feature type="transmembrane region" description="Helical" evidence="9">
    <location>
        <begin position="579"/>
        <end position="600"/>
    </location>
</feature>
<dbReference type="Gene3D" id="1.20.1730.10">
    <property type="entry name" value="Sodium/glucose cotransporter"/>
    <property type="match status" value="1"/>
</dbReference>
<protein>
    <submittedName>
        <fullName evidence="10">Sodium/solute symporter</fullName>
    </submittedName>
</protein>
<feature type="region of interest" description="Disordered" evidence="8">
    <location>
        <begin position="654"/>
        <end position="693"/>
    </location>
</feature>
<evidence type="ECO:0000256" key="3">
    <source>
        <dbReference type="ARBA" id="ARBA00022448"/>
    </source>
</evidence>
<dbReference type="EMBL" id="AZHD01000009">
    <property type="protein sequence ID" value="OAA60291.1"/>
    <property type="molecule type" value="Genomic_DNA"/>
</dbReference>
<dbReference type="OrthoDB" id="6132759at2759"/>
<dbReference type="InterPro" id="IPR001734">
    <property type="entry name" value="Na/solute_symporter"/>
</dbReference>
<evidence type="ECO:0000256" key="6">
    <source>
        <dbReference type="ARBA" id="ARBA00023136"/>
    </source>
</evidence>
<feature type="transmembrane region" description="Helical" evidence="9">
    <location>
        <begin position="499"/>
        <end position="520"/>
    </location>
</feature>
<keyword evidence="11" id="KW-1185">Reference proteome</keyword>
<dbReference type="STRING" id="1081102.A0A167T782"/>
<feature type="transmembrane region" description="Helical" evidence="9">
    <location>
        <begin position="292"/>
        <end position="320"/>
    </location>
</feature>
<accession>A0A167T782</accession>
<feature type="transmembrane region" description="Helical" evidence="9">
    <location>
        <begin position="62"/>
        <end position="83"/>
    </location>
</feature>
<feature type="transmembrane region" description="Helical" evidence="9">
    <location>
        <begin position="612"/>
        <end position="634"/>
    </location>
</feature>
<dbReference type="GO" id="GO:0015606">
    <property type="term" value="F:spermidine transmembrane transporter activity"/>
    <property type="evidence" value="ECO:0007669"/>
    <property type="project" value="TreeGrafter"/>
</dbReference>
<feature type="transmembrane region" description="Helical" evidence="9">
    <location>
        <begin position="200"/>
        <end position="220"/>
    </location>
</feature>
<keyword evidence="4 9" id="KW-0812">Transmembrane</keyword>
<dbReference type="GO" id="GO:0015204">
    <property type="term" value="F:urea transmembrane transporter activity"/>
    <property type="evidence" value="ECO:0007669"/>
    <property type="project" value="InterPro"/>
</dbReference>
<evidence type="ECO:0000256" key="4">
    <source>
        <dbReference type="ARBA" id="ARBA00022692"/>
    </source>
</evidence>
<comment type="similarity">
    <text evidence="2 7">Belongs to the sodium:solute symporter (SSF) (TC 2.A.21) family.</text>
</comment>
<evidence type="ECO:0000256" key="9">
    <source>
        <dbReference type="SAM" id="Phobius"/>
    </source>
</evidence>
<reference evidence="10 11" key="1">
    <citation type="journal article" date="2016" name="Genome Biol. Evol.">
        <title>Divergent and convergent evolution of fungal pathogenicity.</title>
        <authorList>
            <person name="Shang Y."/>
            <person name="Xiao G."/>
            <person name="Zheng P."/>
            <person name="Cen K."/>
            <person name="Zhan S."/>
            <person name="Wang C."/>
        </authorList>
    </citation>
    <scope>NUCLEOTIDE SEQUENCE [LARGE SCALE GENOMIC DNA]</scope>
    <source>
        <strain evidence="10 11">RCEF 264</strain>
    </source>
</reference>
<dbReference type="InterPro" id="IPR038377">
    <property type="entry name" value="Na/Glc_symporter_sf"/>
</dbReference>
<keyword evidence="5 9" id="KW-1133">Transmembrane helix</keyword>
<evidence type="ECO:0000313" key="10">
    <source>
        <dbReference type="EMBL" id="OAA60291.1"/>
    </source>
</evidence>
<evidence type="ECO:0000256" key="7">
    <source>
        <dbReference type="RuleBase" id="RU362091"/>
    </source>
</evidence>
<sequence>MSSADVFQIPPPLSQGVGYGIVVGVGAAFAIGMCLLSWILSRYMAEVQDSEMYMTAKHTVKTGLTGSAVVSSWTIATTLLTSTTYGYSYGVSGPFWYAAGACVQIMLFSVAAVELKRRAPNAQTFLQVVKVRYGTAAHIVFTIYSFVYQSITTVNLLVGGSAIFASVTGVNRDAICFLFPIGVVIYTLMGGIKATFITDWVHTVVIYAIMLAALFSLYAVSDVAGSPGRVYDLLKEAAALHPVAGNAGGQYVTMRSQQGGYVGLVFIGAGFAASVDSQLFQKAIASDPRSTSMGYIIGGLAWFTIPFVLASTFGLAAAALEHLPQWPTYPNRMNAYEVSSGLAMPYAGMALMGNGGAVAVLLMIFMAVTSAMSSETVATTALVTYNVYKAYIRPQATGKQLLYFSHFITVGFAIYASGVAVAFNHGGFSVGFLITAIGIFVDSMIVPMACTIMWSKQSTLAAIFVPIASSVAGILAWFLTAHTHFGVISIDTLNQNLPLVAGNIMSLTAPLVLTPLVTYIRPQNFDWNLFKTAIKRGDDEHITVGGHLADSAEATAILAERQRHEEETDAFLIKSRNRVLYLSCFLTLALTILWPVPMYASGYIFSKRFFTGWAVVLFLWAFGAALVITLLPIYEGRETILRTFQVAVGRAKSSRPVGAAPGNQGTIVGVSRDASDDGSSGVQKVNAHAGEKA</sequence>
<feature type="transmembrane region" description="Helical" evidence="9">
    <location>
        <begin position="95"/>
        <end position="115"/>
    </location>
</feature>
<feature type="transmembrane region" description="Helical" evidence="9">
    <location>
        <begin position="346"/>
        <end position="368"/>
    </location>
</feature>
<comment type="caution">
    <text evidence="10">The sequence shown here is derived from an EMBL/GenBank/DDBJ whole genome shotgun (WGS) entry which is preliminary data.</text>
</comment>
<dbReference type="PROSITE" id="PS50283">
    <property type="entry name" value="NA_SOLUT_SYMP_3"/>
    <property type="match status" value="1"/>
</dbReference>
<dbReference type="PANTHER" id="PTHR46154">
    <property type="match status" value="1"/>
</dbReference>
<name>A0A167T782_9HYPO</name>
<evidence type="ECO:0000256" key="2">
    <source>
        <dbReference type="ARBA" id="ARBA00006434"/>
    </source>
</evidence>
<feature type="transmembrane region" description="Helical" evidence="9">
    <location>
        <begin position="401"/>
        <end position="423"/>
    </location>
</feature>
<keyword evidence="6 9" id="KW-0472">Membrane</keyword>
<dbReference type="Pfam" id="PF00474">
    <property type="entry name" value="SSF"/>
    <property type="match status" value="1"/>
</dbReference>
<dbReference type="InterPro" id="IPR031155">
    <property type="entry name" value="DUR"/>
</dbReference>
<evidence type="ECO:0000256" key="1">
    <source>
        <dbReference type="ARBA" id="ARBA00004141"/>
    </source>
</evidence>
<comment type="subcellular location">
    <subcellularLocation>
        <location evidence="1">Membrane</location>
        <topology evidence="1">Multi-pass membrane protein</topology>
    </subcellularLocation>
</comment>
<feature type="transmembrane region" description="Helical" evidence="9">
    <location>
        <begin position="261"/>
        <end position="280"/>
    </location>
</feature>
<feature type="transmembrane region" description="Helical" evidence="9">
    <location>
        <begin position="429"/>
        <end position="453"/>
    </location>
</feature>
<feature type="transmembrane region" description="Helical" evidence="9">
    <location>
        <begin position="170"/>
        <end position="188"/>
    </location>
</feature>
<evidence type="ECO:0000256" key="5">
    <source>
        <dbReference type="ARBA" id="ARBA00022989"/>
    </source>
</evidence>
<dbReference type="GO" id="GO:0015489">
    <property type="term" value="F:putrescine transmembrane transporter activity"/>
    <property type="evidence" value="ECO:0007669"/>
    <property type="project" value="TreeGrafter"/>
</dbReference>
<feature type="transmembrane region" description="Helical" evidence="9">
    <location>
        <begin position="460"/>
        <end position="479"/>
    </location>
</feature>
<proteinExistence type="inferred from homology"/>
<dbReference type="CDD" id="cd11476">
    <property type="entry name" value="SLC5sbd_DUR3"/>
    <property type="match status" value="1"/>
</dbReference>
<dbReference type="AlphaFoldDB" id="A0A167T782"/>
<gene>
    <name evidence="10" type="ORF">SPI_05415</name>
</gene>
<dbReference type="PANTHER" id="PTHR46154:SF4">
    <property type="entry name" value="UREA ACTIVE TRANSPORTER"/>
    <property type="match status" value="1"/>
</dbReference>